<keyword evidence="3" id="KW-1185">Reference proteome</keyword>
<accession>A0AAD4CZ39</accession>
<reference evidence="2" key="2">
    <citation type="submission" date="2020-02" db="EMBL/GenBank/DDBJ databases">
        <authorList>
            <person name="Gilchrist C.L.M."/>
            <person name="Chooi Y.-H."/>
        </authorList>
    </citation>
    <scope>NUCLEOTIDE SEQUENCE</scope>
    <source>
        <strain evidence="2">MST-FP2251</strain>
    </source>
</reference>
<feature type="compositionally biased region" description="Basic residues" evidence="1">
    <location>
        <begin position="79"/>
        <end position="92"/>
    </location>
</feature>
<comment type="caution">
    <text evidence="2">The sequence shown here is derived from an EMBL/GenBank/DDBJ whole genome shotgun (WGS) entry which is preliminary data.</text>
</comment>
<proteinExistence type="predicted"/>
<name>A0AAD4CZ39_ASPNN</name>
<dbReference type="AlphaFoldDB" id="A0AAD4CZ39"/>
<feature type="region of interest" description="Disordered" evidence="1">
    <location>
        <begin position="1"/>
        <end position="106"/>
    </location>
</feature>
<feature type="compositionally biased region" description="Pro residues" evidence="1">
    <location>
        <begin position="32"/>
        <end position="42"/>
    </location>
</feature>
<evidence type="ECO:0000256" key="1">
    <source>
        <dbReference type="SAM" id="MobiDB-lite"/>
    </source>
</evidence>
<protein>
    <submittedName>
        <fullName evidence="2">Uncharacterized protein</fullName>
    </submittedName>
</protein>
<evidence type="ECO:0000313" key="2">
    <source>
        <dbReference type="EMBL" id="KAF9894392.1"/>
    </source>
</evidence>
<reference evidence="2" key="1">
    <citation type="journal article" date="2019" name="Beilstein J. Org. Chem.">
        <title>Nanangenines: drimane sesquiterpenoids as the dominant metabolite cohort of a novel Australian fungus, Aspergillus nanangensis.</title>
        <authorList>
            <person name="Lacey H.J."/>
            <person name="Gilchrist C.L.M."/>
            <person name="Crombie A."/>
            <person name="Kalaitzis J.A."/>
            <person name="Vuong D."/>
            <person name="Rutledge P.J."/>
            <person name="Turner P."/>
            <person name="Pitt J.I."/>
            <person name="Lacey E."/>
            <person name="Chooi Y.H."/>
            <person name="Piggott A.M."/>
        </authorList>
    </citation>
    <scope>NUCLEOTIDE SEQUENCE</scope>
    <source>
        <strain evidence="2">MST-FP2251</strain>
    </source>
</reference>
<feature type="compositionally biased region" description="Low complexity" evidence="1">
    <location>
        <begin position="16"/>
        <end position="31"/>
    </location>
</feature>
<sequence>MLQAERPKACGPLQVESPAPTITTTPSAEPSSLPPPPPPPVNPTSQRFYRTVEQSVSRRDSPSPAGRPPPSPQDQQASRPHHPQPQTRRRHNPTTNHDQQQLDKTRRGALNTLTLCREVISILEVTRLRKSRTGQIHWLSFWNRLYDRTFARSLANRVNSALVRVDTLFRAVARDLHDLTHRMEQAVRHATSEREVLRILERMEDDVGARRRRRRKKAHSILNKMRAGIETIPVKVNDELFDDMKRGIFALDVFCDYHPGDPVAEQHESMWPSHFHGERQPVRSAAVSPHLFRQWQAEAVSGVGMPLEAYTANNACYVEDWGNEVDDSQWHSREGYSTDQW</sequence>
<gene>
    <name evidence="2" type="ORF">FE257_007895</name>
</gene>
<organism evidence="2 3">
    <name type="scientific">Aspergillus nanangensis</name>
    <dbReference type="NCBI Taxonomy" id="2582783"/>
    <lineage>
        <taxon>Eukaryota</taxon>
        <taxon>Fungi</taxon>
        <taxon>Dikarya</taxon>
        <taxon>Ascomycota</taxon>
        <taxon>Pezizomycotina</taxon>
        <taxon>Eurotiomycetes</taxon>
        <taxon>Eurotiomycetidae</taxon>
        <taxon>Eurotiales</taxon>
        <taxon>Aspergillaceae</taxon>
        <taxon>Aspergillus</taxon>
        <taxon>Aspergillus subgen. Circumdati</taxon>
    </lineage>
</organism>
<feature type="compositionally biased region" description="Polar residues" evidence="1">
    <location>
        <begin position="46"/>
        <end position="55"/>
    </location>
</feature>
<evidence type="ECO:0000313" key="3">
    <source>
        <dbReference type="Proteomes" id="UP001194746"/>
    </source>
</evidence>
<dbReference type="EMBL" id="VCAU01000004">
    <property type="protein sequence ID" value="KAF9894392.1"/>
    <property type="molecule type" value="Genomic_DNA"/>
</dbReference>
<dbReference type="Proteomes" id="UP001194746">
    <property type="component" value="Unassembled WGS sequence"/>
</dbReference>